<dbReference type="Gene3D" id="3.20.20.80">
    <property type="entry name" value="Glycosidases"/>
    <property type="match status" value="1"/>
</dbReference>
<name>A0A2W7RNW3_9BACT</name>
<keyword evidence="4" id="KW-0812">Transmembrane</keyword>
<dbReference type="EMBL" id="QKZV01000009">
    <property type="protein sequence ID" value="PZX60646.1"/>
    <property type="molecule type" value="Genomic_DNA"/>
</dbReference>
<feature type="domain" description="NodB homology" evidence="5">
    <location>
        <begin position="494"/>
        <end position="693"/>
    </location>
</feature>
<feature type="domain" description="GH18" evidence="6">
    <location>
        <begin position="115"/>
        <end position="429"/>
    </location>
</feature>
<dbReference type="OrthoDB" id="9766299at2"/>
<dbReference type="Pfam" id="PF00704">
    <property type="entry name" value="Glyco_hydro_18"/>
    <property type="match status" value="1"/>
</dbReference>
<dbReference type="AlphaFoldDB" id="A0A2W7RNW3"/>
<dbReference type="InterPro" id="IPR011583">
    <property type="entry name" value="Chitinase_II/V-like_cat"/>
</dbReference>
<feature type="transmembrane region" description="Helical" evidence="4">
    <location>
        <begin position="1089"/>
        <end position="1107"/>
    </location>
</feature>
<comment type="similarity">
    <text evidence="1">Belongs to the glycosyltransferase 2 family.</text>
</comment>
<dbReference type="CDD" id="cd06423">
    <property type="entry name" value="CESA_like"/>
    <property type="match status" value="1"/>
</dbReference>
<dbReference type="PROSITE" id="PS51677">
    <property type="entry name" value="NODB"/>
    <property type="match status" value="1"/>
</dbReference>
<dbReference type="InterPro" id="IPR002509">
    <property type="entry name" value="NODB_dom"/>
</dbReference>
<dbReference type="Proteomes" id="UP000249720">
    <property type="component" value="Unassembled WGS sequence"/>
</dbReference>
<feature type="transmembrane region" description="Helical" evidence="4">
    <location>
        <begin position="1057"/>
        <end position="1077"/>
    </location>
</feature>
<sequence>MAGNAQVFQTTNKYRWQRFKWLGRLLLFIIIILTLIFSIAVHVISKQNPTIPLEGRAVKKVLAGEAPAFKQSKLAKKYQGFRSLINVKWSQGRGCGQTDSTLNLSKNNDFSDSLGIRAAFFVNWDAQSFYSLKKNISKVNLILPEWLFIDPNADTLFSVMEPRVLDLIKASGVKVVPMLSNNYNGVFTGNALHRILNDPAKSDRLVQDVARFLVKYNLSGINVDFEDLKEKNNEVLTNFEKKLYTTLHDLNLVVTQNVSPFNEDYDYAGLANYNDYIFLMAYDEYNDNTKPGPICSQKWIESAVDDLAKKVDPSKIVLNLAAFGYDWTKKGKAIPVTYQEALAIARESDATIDYNNDTYNLNYSYYDEKNRLHEVYFTDAATNFNSLRFATEYGLAGTALWRLGSEDSRVWEFYDKPMTKAALQNFDFKALSDVPSMATPDFIGNGEILDMVSTPTDGHITPEIDSSAMLISEEQYDKLPSTYVVRKYGQSSDKKLVLTFDDGPDSKYTPEILDTLAHYHVPAAFFMIGINMENNIPLVKRVFREGHEIGNHTFTHPNIAEVSKKRAYLEMDATRLLLECITGHSTILFRAPFNADSDPEKYEEMAPVALSRTRNYITVGESIDPEDWQAGEIPHFNADTIFNRVVSIYNQHIANGDSSNIILLHDAGGDRSATVKAVGMIIRYFQARGYTFTTIADLLHKTHSDLMPRVPKGSGYRLIQFNYFLAEAGFIIGQILYILFLTFLILGALRLLILFILTILERKKEKRAIASTQFCPHVSIVVPAYNEEVNVVSSLKNLLQCDYPNFDIVFVDDGSADSTYQKVVDAFQNNERLKIFTKPNGGKASALNFGIANTNADFVVCIDADTKLLPDAVSKLMWHFVNEKVGAVAGSVKVGNTINLLTKWQSIEYITSQNFDRRAFSYVNAITVVPGAIGAFRKKAIEDAGGFTTDTLAEDCDLTIRILRAGYIVENEANAVALTEAPETLKEFSKQRFRWTFGVMQTFWKNKDALFNVSYKGLGWIALPDILVFKYIVPFFSPLGDLFMLLGLLSENRGKIAVYYLIFLVVDALIAFMAFAFEKEKPIKLLWIIPQRLIYRWIMLVILFRAFKKALKGELQQWGVLKRTGNVKDIVVTNAT</sequence>
<dbReference type="PROSITE" id="PS51910">
    <property type="entry name" value="GH18_2"/>
    <property type="match status" value="1"/>
</dbReference>
<gene>
    <name evidence="7" type="ORF">LX80_02423</name>
</gene>
<dbReference type="InterPro" id="IPR011330">
    <property type="entry name" value="Glyco_hydro/deAcase_b/a-brl"/>
</dbReference>
<evidence type="ECO:0000256" key="1">
    <source>
        <dbReference type="ARBA" id="ARBA00006739"/>
    </source>
</evidence>
<dbReference type="GO" id="GO:0016810">
    <property type="term" value="F:hydrolase activity, acting on carbon-nitrogen (but not peptide) bonds"/>
    <property type="evidence" value="ECO:0007669"/>
    <property type="project" value="InterPro"/>
</dbReference>
<evidence type="ECO:0000259" key="5">
    <source>
        <dbReference type="PROSITE" id="PS51677"/>
    </source>
</evidence>
<keyword evidence="2" id="KW-0328">Glycosyltransferase</keyword>
<keyword evidence="4" id="KW-1133">Transmembrane helix</keyword>
<accession>A0A2W7RNW3</accession>
<dbReference type="GO" id="GO:0005975">
    <property type="term" value="P:carbohydrate metabolic process"/>
    <property type="evidence" value="ECO:0007669"/>
    <property type="project" value="InterPro"/>
</dbReference>
<evidence type="ECO:0000256" key="2">
    <source>
        <dbReference type="ARBA" id="ARBA00022676"/>
    </source>
</evidence>
<dbReference type="SMART" id="SM00636">
    <property type="entry name" value="Glyco_18"/>
    <property type="match status" value="1"/>
</dbReference>
<dbReference type="GO" id="GO:0016757">
    <property type="term" value="F:glycosyltransferase activity"/>
    <property type="evidence" value="ECO:0007669"/>
    <property type="project" value="UniProtKB-KW"/>
</dbReference>
<dbReference type="PANTHER" id="PTHR43630">
    <property type="entry name" value="POLY-BETA-1,6-N-ACETYL-D-GLUCOSAMINE SYNTHASE"/>
    <property type="match status" value="1"/>
</dbReference>
<dbReference type="Pfam" id="PF00535">
    <property type="entry name" value="Glycos_transf_2"/>
    <property type="match status" value="1"/>
</dbReference>
<evidence type="ECO:0000313" key="7">
    <source>
        <dbReference type="EMBL" id="PZX60646.1"/>
    </source>
</evidence>
<comment type="caution">
    <text evidence="7">The sequence shown here is derived from an EMBL/GenBank/DDBJ whole genome shotgun (WGS) entry which is preliminary data.</text>
</comment>
<feature type="transmembrane region" description="Helical" evidence="4">
    <location>
        <begin position="21"/>
        <end position="44"/>
    </location>
</feature>
<dbReference type="CDD" id="cd10962">
    <property type="entry name" value="CE4_GT2-like"/>
    <property type="match status" value="1"/>
</dbReference>
<dbReference type="InterPro" id="IPR017853">
    <property type="entry name" value="GH"/>
</dbReference>
<protein>
    <submittedName>
        <fullName evidence="7">Cellulose synthase/poly-beta-1,6-N-acetylglucosamine synthase-like glycosyltransferase</fullName>
    </submittedName>
</protein>
<proteinExistence type="inferred from homology"/>
<keyword evidence="8" id="KW-1185">Reference proteome</keyword>
<dbReference type="InterPro" id="IPR001173">
    <property type="entry name" value="Glyco_trans_2-like"/>
</dbReference>
<dbReference type="SUPFAM" id="SSF88713">
    <property type="entry name" value="Glycoside hydrolase/deacetylase"/>
    <property type="match status" value="1"/>
</dbReference>
<dbReference type="Pfam" id="PF01522">
    <property type="entry name" value="Polysacc_deac_1"/>
    <property type="match status" value="1"/>
</dbReference>
<dbReference type="SUPFAM" id="SSF53448">
    <property type="entry name" value="Nucleotide-diphospho-sugar transferases"/>
    <property type="match status" value="1"/>
</dbReference>
<dbReference type="Gene3D" id="3.90.550.10">
    <property type="entry name" value="Spore Coat Polysaccharide Biosynthesis Protein SpsA, Chain A"/>
    <property type="match status" value="1"/>
</dbReference>
<dbReference type="RefSeq" id="WP_111296828.1">
    <property type="nucleotide sequence ID" value="NZ_QKZV01000009.1"/>
</dbReference>
<dbReference type="Gene3D" id="3.20.20.370">
    <property type="entry name" value="Glycoside hydrolase/deacetylase"/>
    <property type="match status" value="1"/>
</dbReference>
<keyword evidence="3 7" id="KW-0808">Transferase</keyword>
<dbReference type="InterPro" id="IPR029070">
    <property type="entry name" value="Chitinase_insertion_sf"/>
</dbReference>
<reference evidence="7 8" key="1">
    <citation type="submission" date="2018-06" db="EMBL/GenBank/DDBJ databases">
        <title>Genomic Encyclopedia of Archaeal and Bacterial Type Strains, Phase II (KMG-II): from individual species to whole genera.</title>
        <authorList>
            <person name="Goeker M."/>
        </authorList>
    </citation>
    <scope>NUCLEOTIDE SEQUENCE [LARGE SCALE GENOMIC DNA]</scope>
    <source>
        <strain evidence="7 8">DSM 23241</strain>
    </source>
</reference>
<dbReference type="Gene3D" id="3.10.50.10">
    <property type="match status" value="1"/>
</dbReference>
<evidence type="ECO:0000259" key="6">
    <source>
        <dbReference type="PROSITE" id="PS51910"/>
    </source>
</evidence>
<dbReference type="PANTHER" id="PTHR43630:SF1">
    <property type="entry name" value="POLY-BETA-1,6-N-ACETYL-D-GLUCOSAMINE SYNTHASE"/>
    <property type="match status" value="1"/>
</dbReference>
<evidence type="ECO:0000256" key="3">
    <source>
        <dbReference type="ARBA" id="ARBA00022679"/>
    </source>
</evidence>
<feature type="transmembrane region" description="Helical" evidence="4">
    <location>
        <begin position="735"/>
        <end position="760"/>
    </location>
</feature>
<dbReference type="InterPro" id="IPR029044">
    <property type="entry name" value="Nucleotide-diphossugar_trans"/>
</dbReference>
<evidence type="ECO:0000313" key="8">
    <source>
        <dbReference type="Proteomes" id="UP000249720"/>
    </source>
</evidence>
<keyword evidence="4" id="KW-0472">Membrane</keyword>
<dbReference type="GO" id="GO:0008061">
    <property type="term" value="F:chitin binding"/>
    <property type="evidence" value="ECO:0007669"/>
    <property type="project" value="InterPro"/>
</dbReference>
<organism evidence="7 8">
    <name type="scientific">Hydrotalea sandarakina</name>
    <dbReference type="NCBI Taxonomy" id="1004304"/>
    <lineage>
        <taxon>Bacteria</taxon>
        <taxon>Pseudomonadati</taxon>
        <taxon>Bacteroidota</taxon>
        <taxon>Chitinophagia</taxon>
        <taxon>Chitinophagales</taxon>
        <taxon>Chitinophagaceae</taxon>
        <taxon>Hydrotalea</taxon>
    </lineage>
</organism>
<dbReference type="InterPro" id="IPR001223">
    <property type="entry name" value="Glyco_hydro18_cat"/>
</dbReference>
<evidence type="ECO:0000256" key="4">
    <source>
        <dbReference type="SAM" id="Phobius"/>
    </source>
</evidence>
<dbReference type="SUPFAM" id="SSF51445">
    <property type="entry name" value="(Trans)glycosidases"/>
    <property type="match status" value="1"/>
</dbReference>